<dbReference type="Gene3D" id="3.20.20.70">
    <property type="entry name" value="Aldolase class I"/>
    <property type="match status" value="1"/>
</dbReference>
<keyword evidence="2" id="KW-0479">Metal-binding</keyword>
<evidence type="ECO:0000256" key="3">
    <source>
        <dbReference type="ARBA" id="ARBA00023004"/>
    </source>
</evidence>
<keyword evidence="3" id="KW-0408">Iron</keyword>
<dbReference type="AlphaFoldDB" id="A0A7X9FTG0"/>
<dbReference type="InterPro" id="IPR050377">
    <property type="entry name" value="Radical_SAM_PqqE_MftC-like"/>
</dbReference>
<evidence type="ECO:0000256" key="2">
    <source>
        <dbReference type="ARBA" id="ARBA00022723"/>
    </source>
</evidence>
<dbReference type="SFLD" id="SFLDS00029">
    <property type="entry name" value="Radical_SAM"/>
    <property type="match status" value="1"/>
</dbReference>
<name>A0A7X9FTG0_9DELT</name>
<dbReference type="EMBL" id="JAAZON010000581">
    <property type="protein sequence ID" value="NMC64011.1"/>
    <property type="molecule type" value="Genomic_DNA"/>
</dbReference>
<dbReference type="CDD" id="cd01335">
    <property type="entry name" value="Radical_SAM"/>
    <property type="match status" value="1"/>
</dbReference>
<dbReference type="SUPFAM" id="SSF102114">
    <property type="entry name" value="Radical SAM enzymes"/>
    <property type="match status" value="1"/>
</dbReference>
<dbReference type="InterPro" id="IPR058240">
    <property type="entry name" value="rSAM_sf"/>
</dbReference>
<dbReference type="Pfam" id="PF04055">
    <property type="entry name" value="Radical_SAM"/>
    <property type="match status" value="1"/>
</dbReference>
<keyword evidence="1" id="KW-0949">S-adenosyl-L-methionine</keyword>
<dbReference type="Proteomes" id="UP000524246">
    <property type="component" value="Unassembled WGS sequence"/>
</dbReference>
<dbReference type="SFLD" id="SFLDG01067">
    <property type="entry name" value="SPASM/twitch_domain_containing"/>
    <property type="match status" value="1"/>
</dbReference>
<dbReference type="InterPro" id="IPR007197">
    <property type="entry name" value="rSAM"/>
</dbReference>
<keyword evidence="4" id="KW-0411">Iron-sulfur</keyword>
<protein>
    <submittedName>
        <fullName evidence="6">Radical SAM protein</fullName>
    </submittedName>
</protein>
<dbReference type="GO" id="GO:0003824">
    <property type="term" value="F:catalytic activity"/>
    <property type="evidence" value="ECO:0007669"/>
    <property type="project" value="InterPro"/>
</dbReference>
<comment type="caution">
    <text evidence="6">The sequence shown here is derived from an EMBL/GenBank/DDBJ whole genome shotgun (WGS) entry which is preliminary data.</text>
</comment>
<evidence type="ECO:0000313" key="7">
    <source>
        <dbReference type="Proteomes" id="UP000524246"/>
    </source>
</evidence>
<evidence type="ECO:0000256" key="1">
    <source>
        <dbReference type="ARBA" id="ARBA00022691"/>
    </source>
</evidence>
<organism evidence="6 7">
    <name type="scientific">SAR324 cluster bacterium</name>
    <dbReference type="NCBI Taxonomy" id="2024889"/>
    <lineage>
        <taxon>Bacteria</taxon>
        <taxon>Deltaproteobacteria</taxon>
        <taxon>SAR324 cluster</taxon>
    </lineage>
</organism>
<dbReference type="InterPro" id="IPR013785">
    <property type="entry name" value="Aldolase_TIM"/>
</dbReference>
<sequence length="315" mass="35921">MEELKFVREQYSVYNAHLDKDWMGHPLKHILPENPEEGWPARRSLKRPLNHLELLQRKETIAFELDLHSTRTPVETFDPNYQLLQLHQQGKLSTAAVIGQLEAHLQSRGAAASRKRLKTLLREYATVGSMEFHPSDLCNLACTGCTYGHDDPLSGIQKTQFPFKHISDIAALNPRGIMIVGGGEPVLYRSGEYRFQEMVDELHGHLPDTLLALKTNGTFIPRGNWPTKVRWVRISLDAATHETFRKVRGKPLFGLVMSNFLKYLNTGMEYVGVSFLFSKLNIHEYADVAALVFHTIKTHKPESLGRVGIEYRPLR</sequence>
<proteinExistence type="predicted"/>
<accession>A0A7X9FTG0</accession>
<feature type="non-terminal residue" evidence="6">
    <location>
        <position position="315"/>
    </location>
</feature>
<dbReference type="PANTHER" id="PTHR11228">
    <property type="entry name" value="RADICAL SAM DOMAIN PROTEIN"/>
    <property type="match status" value="1"/>
</dbReference>
<reference evidence="6 7" key="1">
    <citation type="journal article" date="2020" name="Biotechnol. Biofuels">
        <title>New insights from the biogas microbiome by comprehensive genome-resolved metagenomics of nearly 1600 species originating from multiple anaerobic digesters.</title>
        <authorList>
            <person name="Campanaro S."/>
            <person name="Treu L."/>
            <person name="Rodriguez-R L.M."/>
            <person name="Kovalovszki A."/>
            <person name="Ziels R.M."/>
            <person name="Maus I."/>
            <person name="Zhu X."/>
            <person name="Kougias P.G."/>
            <person name="Basile A."/>
            <person name="Luo G."/>
            <person name="Schluter A."/>
            <person name="Konstantinidis K.T."/>
            <person name="Angelidaki I."/>
        </authorList>
    </citation>
    <scope>NUCLEOTIDE SEQUENCE [LARGE SCALE GENOMIC DNA]</scope>
    <source>
        <strain evidence="6">AS27yjCOA_65</strain>
    </source>
</reference>
<evidence type="ECO:0000259" key="5">
    <source>
        <dbReference type="Pfam" id="PF04055"/>
    </source>
</evidence>
<gene>
    <name evidence="6" type="ORF">GYA55_12680</name>
</gene>
<evidence type="ECO:0000256" key="4">
    <source>
        <dbReference type="ARBA" id="ARBA00023014"/>
    </source>
</evidence>
<dbReference type="PANTHER" id="PTHR11228:SF7">
    <property type="entry name" value="PQQA PEPTIDE CYCLASE"/>
    <property type="match status" value="1"/>
</dbReference>
<dbReference type="GO" id="GO:0046872">
    <property type="term" value="F:metal ion binding"/>
    <property type="evidence" value="ECO:0007669"/>
    <property type="project" value="UniProtKB-KW"/>
</dbReference>
<feature type="domain" description="Radical SAM core" evidence="5">
    <location>
        <begin position="135"/>
        <end position="291"/>
    </location>
</feature>
<evidence type="ECO:0000313" key="6">
    <source>
        <dbReference type="EMBL" id="NMC64011.1"/>
    </source>
</evidence>
<dbReference type="GO" id="GO:0051536">
    <property type="term" value="F:iron-sulfur cluster binding"/>
    <property type="evidence" value="ECO:0007669"/>
    <property type="project" value="UniProtKB-KW"/>
</dbReference>